<dbReference type="EMBL" id="BNDW01000096">
    <property type="protein sequence ID" value="GHI25867.1"/>
    <property type="molecule type" value="Genomic_DNA"/>
</dbReference>
<accession>A0ABQ3PCF6</accession>
<evidence type="ECO:0000313" key="3">
    <source>
        <dbReference type="EMBL" id="GHI24185.1"/>
    </source>
</evidence>
<dbReference type="EMBL" id="BNDW01000022">
    <property type="protein sequence ID" value="GHI22716.1"/>
    <property type="molecule type" value="Genomic_DNA"/>
</dbReference>
<dbReference type="EMBL" id="BNDW01000070">
    <property type="protein sequence ID" value="GHI25400.1"/>
    <property type="molecule type" value="Genomic_DNA"/>
</dbReference>
<dbReference type="EMBL" id="BNDW01000097">
    <property type="protein sequence ID" value="GHI25874.1"/>
    <property type="molecule type" value="Genomic_DNA"/>
</dbReference>
<reference evidence="2" key="1">
    <citation type="submission" date="2024-05" db="EMBL/GenBank/DDBJ databases">
        <title>Whole genome shotgun sequence of Streptomyces hydrogenans NBRC 13475.</title>
        <authorList>
            <person name="Komaki H."/>
            <person name="Tamura T."/>
        </authorList>
    </citation>
    <scope>NUCLEOTIDE SEQUENCE</scope>
    <source>
        <strain evidence="2">NBRC 13475</strain>
    </source>
</reference>
<dbReference type="EMBL" id="BNDW01000099">
    <property type="protein sequence ID" value="GHI25925.1"/>
    <property type="molecule type" value="Genomic_DNA"/>
</dbReference>
<evidence type="ECO:0000313" key="5">
    <source>
        <dbReference type="EMBL" id="GHI25867.1"/>
    </source>
</evidence>
<dbReference type="EMBL" id="BNDW01000041">
    <property type="protein sequence ID" value="GHI24185.1"/>
    <property type="molecule type" value="Genomic_DNA"/>
</dbReference>
<evidence type="ECO:0000313" key="6">
    <source>
        <dbReference type="EMBL" id="GHI25874.1"/>
    </source>
</evidence>
<keyword evidence="9" id="KW-1185">Reference proteome</keyword>
<organism evidence="2 9">
    <name type="scientific">Streptomyces hydrogenans</name>
    <dbReference type="NCBI Taxonomy" id="1873719"/>
    <lineage>
        <taxon>Bacteria</taxon>
        <taxon>Bacillati</taxon>
        <taxon>Actinomycetota</taxon>
        <taxon>Actinomycetes</taxon>
        <taxon>Kitasatosporales</taxon>
        <taxon>Streptomycetaceae</taxon>
        <taxon>Streptomyces</taxon>
    </lineage>
</organism>
<evidence type="ECO:0000313" key="9">
    <source>
        <dbReference type="Proteomes" id="UP001052739"/>
    </source>
</evidence>
<dbReference type="Proteomes" id="UP001052739">
    <property type="component" value="Unassembled WGS sequence"/>
</dbReference>
<evidence type="ECO:0000313" key="8">
    <source>
        <dbReference type="EMBL" id="GHI27122.1"/>
    </source>
</evidence>
<dbReference type="EMBL" id="BNDW01000013">
    <property type="protein sequence ID" value="GHI20435.1"/>
    <property type="molecule type" value="Genomic_DNA"/>
</dbReference>
<dbReference type="EMBL" id="BNDW01000116">
    <property type="protein sequence ID" value="GHI27122.1"/>
    <property type="molecule type" value="Genomic_DNA"/>
</dbReference>
<comment type="caution">
    <text evidence="2">The sequence shown here is derived from an EMBL/GenBank/DDBJ whole genome shotgun (WGS) entry which is preliminary data.</text>
</comment>
<protein>
    <submittedName>
        <fullName evidence="2">Uncharacterized protein</fullName>
    </submittedName>
</protein>
<evidence type="ECO:0000313" key="1">
    <source>
        <dbReference type="EMBL" id="GHI20435.1"/>
    </source>
</evidence>
<proteinExistence type="predicted"/>
<evidence type="ECO:0000313" key="2">
    <source>
        <dbReference type="EMBL" id="GHI22716.1"/>
    </source>
</evidence>
<name>A0ABQ3PCF6_9ACTN</name>
<evidence type="ECO:0000313" key="7">
    <source>
        <dbReference type="EMBL" id="GHI25925.1"/>
    </source>
</evidence>
<sequence length="77" mass="8691">MSNPYSPNAVESRVTTTLRLTPHVGVQRTSSETVPLTELEPIYTELAEQWQTAGRLVPGRADEEWTALTRRSPWPAR</sequence>
<evidence type="ECO:0000313" key="4">
    <source>
        <dbReference type="EMBL" id="GHI25400.1"/>
    </source>
</evidence>
<gene>
    <name evidence="1" type="ORF">Shyd_18060</name>
    <name evidence="2" type="ORF">Shyd_40870</name>
    <name evidence="3" type="ORF">Shyd_55560</name>
    <name evidence="4" type="ORF">Shyd_67710</name>
    <name evidence="5" type="ORF">Shyd_72380</name>
    <name evidence="6" type="ORF">Shyd_72450</name>
    <name evidence="7" type="ORF">Shyd_72960</name>
    <name evidence="8" type="ORF">Shyd_84930</name>
</gene>